<dbReference type="AlphaFoldDB" id="A0A2W4XKP2"/>
<dbReference type="InterPro" id="IPR000639">
    <property type="entry name" value="Epox_hydrolase-like"/>
</dbReference>
<evidence type="ECO:0000313" key="3">
    <source>
        <dbReference type="Proteomes" id="UP000249794"/>
    </source>
</evidence>
<dbReference type="PRINTS" id="PR00412">
    <property type="entry name" value="EPOXHYDRLASE"/>
</dbReference>
<sequence>MKLPAVAADLTEETSVAIAQQIQWTNIDLPFGIVSTSYVSQGLSQGTGTPVLLLHGFDSSLFEFRRLAPQLIGSDQAACQVYAMDLLGFGFCDRPATAPVDPDAIKQHLLSFCQQVIGQSVVLIGASMGGGVAIDFATSYPEMVKQLVLIDTVGFAAGPAIGKVMFPPLDKWATNFLRNPSVRRKISEKAYYNKAFVTPDAELCAALHLLTPNWQTALITFTKSGGYNFLSTKISKITAPTLILWGRQDAILGTKDATRFEKTIPHSQLVWIENCGHVPHLEQARITAEQILKFVSSA</sequence>
<gene>
    <name evidence="2" type="ORF">DCF15_06150</name>
</gene>
<dbReference type="PANTHER" id="PTHR43689">
    <property type="entry name" value="HYDROLASE"/>
    <property type="match status" value="1"/>
</dbReference>
<dbReference type="InterPro" id="IPR000073">
    <property type="entry name" value="AB_hydrolase_1"/>
</dbReference>
<evidence type="ECO:0000259" key="1">
    <source>
        <dbReference type="Pfam" id="PF12697"/>
    </source>
</evidence>
<dbReference type="GO" id="GO:0016787">
    <property type="term" value="F:hydrolase activity"/>
    <property type="evidence" value="ECO:0007669"/>
    <property type="project" value="UniProtKB-KW"/>
</dbReference>
<reference evidence="3" key="1">
    <citation type="submission" date="2018-04" db="EMBL/GenBank/DDBJ databases">
        <authorList>
            <person name="Cornet L."/>
        </authorList>
    </citation>
    <scope>NUCLEOTIDE SEQUENCE [LARGE SCALE GENOMIC DNA]</scope>
</reference>
<dbReference type="SUPFAM" id="SSF53474">
    <property type="entry name" value="alpha/beta-Hydrolases"/>
    <property type="match status" value="1"/>
</dbReference>
<accession>A0A2W4XKP2</accession>
<name>A0A2W4XKP2_9CYAN</name>
<keyword evidence="2" id="KW-0378">Hydrolase</keyword>
<dbReference type="Gene3D" id="3.40.50.1820">
    <property type="entry name" value="alpha/beta hydrolase"/>
    <property type="match status" value="1"/>
</dbReference>
<proteinExistence type="predicted"/>
<dbReference type="PANTHER" id="PTHR43689:SF8">
    <property type="entry name" value="ALPHA_BETA-HYDROLASES SUPERFAMILY PROTEIN"/>
    <property type="match status" value="1"/>
</dbReference>
<dbReference type="InterPro" id="IPR029058">
    <property type="entry name" value="AB_hydrolase_fold"/>
</dbReference>
<protein>
    <submittedName>
        <fullName evidence="2">2-hydroxy-6-oxohepta-2,4-dienoate hydrolase</fullName>
    </submittedName>
</protein>
<organism evidence="2 3">
    <name type="scientific">Phormidesmis priestleyi</name>
    <dbReference type="NCBI Taxonomy" id="268141"/>
    <lineage>
        <taxon>Bacteria</taxon>
        <taxon>Bacillati</taxon>
        <taxon>Cyanobacteriota</taxon>
        <taxon>Cyanophyceae</taxon>
        <taxon>Leptolyngbyales</taxon>
        <taxon>Leptolyngbyaceae</taxon>
        <taxon>Phormidesmis</taxon>
    </lineage>
</organism>
<reference evidence="2 3" key="2">
    <citation type="submission" date="2018-06" db="EMBL/GenBank/DDBJ databases">
        <title>Metagenomic assembly of (sub)arctic Cyanobacteria and their associated microbiome from non-axenic cultures.</title>
        <authorList>
            <person name="Baurain D."/>
        </authorList>
    </citation>
    <scope>NUCLEOTIDE SEQUENCE [LARGE SCALE GENOMIC DNA]</scope>
    <source>
        <strain evidence="2">ULC027bin1</strain>
    </source>
</reference>
<dbReference type="EMBL" id="QBMP01000042">
    <property type="protein sequence ID" value="PZO57993.1"/>
    <property type="molecule type" value="Genomic_DNA"/>
</dbReference>
<comment type="caution">
    <text evidence="2">The sequence shown here is derived from an EMBL/GenBank/DDBJ whole genome shotgun (WGS) entry which is preliminary data.</text>
</comment>
<dbReference type="PRINTS" id="PR00111">
    <property type="entry name" value="ABHYDROLASE"/>
</dbReference>
<dbReference type="Pfam" id="PF12697">
    <property type="entry name" value="Abhydrolase_6"/>
    <property type="match status" value="1"/>
</dbReference>
<evidence type="ECO:0000313" key="2">
    <source>
        <dbReference type="EMBL" id="PZO57993.1"/>
    </source>
</evidence>
<feature type="domain" description="AB hydrolase-1" evidence="1">
    <location>
        <begin position="51"/>
        <end position="289"/>
    </location>
</feature>
<dbReference type="Proteomes" id="UP000249794">
    <property type="component" value="Unassembled WGS sequence"/>
</dbReference>